<feature type="domain" description="TIR" evidence="2">
    <location>
        <begin position="8"/>
        <end position="172"/>
    </location>
</feature>
<dbReference type="Pfam" id="PF01582">
    <property type="entry name" value="TIR"/>
    <property type="match status" value="1"/>
</dbReference>
<proteinExistence type="predicted"/>
<dbReference type="Gramene" id="CDY44468">
    <property type="protein sequence ID" value="CDY44468"/>
    <property type="gene ID" value="GSBRNA2T00080191001"/>
</dbReference>
<organism evidence="3 4">
    <name type="scientific">Brassica napus</name>
    <name type="common">Rape</name>
    <dbReference type="NCBI Taxonomy" id="3708"/>
    <lineage>
        <taxon>Eukaryota</taxon>
        <taxon>Viridiplantae</taxon>
        <taxon>Streptophyta</taxon>
        <taxon>Embryophyta</taxon>
        <taxon>Tracheophyta</taxon>
        <taxon>Spermatophyta</taxon>
        <taxon>Magnoliopsida</taxon>
        <taxon>eudicotyledons</taxon>
        <taxon>Gunneridae</taxon>
        <taxon>Pentapetalae</taxon>
        <taxon>rosids</taxon>
        <taxon>malvids</taxon>
        <taxon>Brassicales</taxon>
        <taxon>Brassicaceae</taxon>
        <taxon>Brassiceae</taxon>
        <taxon>Brassica</taxon>
    </lineage>
</organism>
<protein>
    <submittedName>
        <fullName evidence="3">BnaCnng11210D protein</fullName>
    </submittedName>
</protein>
<dbReference type="GO" id="GO:0007165">
    <property type="term" value="P:signal transduction"/>
    <property type="evidence" value="ECO:0000318"/>
    <property type="project" value="GO_Central"/>
</dbReference>
<sequence>MASSSSVKRFHVFPSFHGPDVRRGFLSHLHNHFDSKGITTFKDQEIDKGHSIGPELIKAIRESRVSVVPLSQNYASSGWCLDELVEILKCKETSGQIALTIFYEVDPSSVRKQKGDFGSAFFKTCQGKAEQVKQRWSRALTDVANIEGEHSPNWANEAEIIQKIASDIVVEQSHEPGKRQFLLEAQEIHDVLANETGTGSLIGIKFDMI</sequence>
<evidence type="ECO:0000313" key="3">
    <source>
        <dbReference type="EMBL" id="CDY44468.1"/>
    </source>
</evidence>
<gene>
    <name evidence="3" type="primary">BnaCnng11210D</name>
    <name evidence="3" type="ORF">GSBRNA2T00080191001</name>
</gene>
<dbReference type="InterPro" id="IPR000157">
    <property type="entry name" value="TIR_dom"/>
</dbReference>
<dbReference type="SMR" id="A0A078I5Q6"/>
<dbReference type="InterPro" id="IPR035897">
    <property type="entry name" value="Toll_tir_struct_dom_sf"/>
</dbReference>
<dbReference type="PANTHER" id="PTHR32009">
    <property type="entry name" value="TMV RESISTANCE PROTEIN N-LIKE"/>
    <property type="match status" value="1"/>
</dbReference>
<dbReference type="Gene3D" id="3.40.50.10140">
    <property type="entry name" value="Toll/interleukin-1 receptor homology (TIR) domain"/>
    <property type="match status" value="1"/>
</dbReference>
<keyword evidence="4" id="KW-1185">Reference proteome</keyword>
<accession>A0A078I5Q6</accession>
<dbReference type="SUPFAM" id="SSF52200">
    <property type="entry name" value="Toll/Interleukin receptor TIR domain"/>
    <property type="match status" value="1"/>
</dbReference>
<dbReference type="Proteomes" id="UP000028999">
    <property type="component" value="Unassembled WGS sequence"/>
</dbReference>
<dbReference type="PaxDb" id="3708-A0A078I5Q6"/>
<dbReference type="SMART" id="SM00255">
    <property type="entry name" value="TIR"/>
    <property type="match status" value="1"/>
</dbReference>
<evidence type="ECO:0000256" key="1">
    <source>
        <dbReference type="ARBA" id="ARBA00023027"/>
    </source>
</evidence>
<dbReference type="FunFam" id="3.40.50.10140:FF:000007">
    <property type="entry name" value="Disease resistance protein (TIR-NBS-LRR class)"/>
    <property type="match status" value="1"/>
</dbReference>
<evidence type="ECO:0000259" key="2">
    <source>
        <dbReference type="PROSITE" id="PS50104"/>
    </source>
</evidence>
<dbReference type="GO" id="GO:0005634">
    <property type="term" value="C:nucleus"/>
    <property type="evidence" value="ECO:0000318"/>
    <property type="project" value="GO_Central"/>
</dbReference>
<keyword evidence="1" id="KW-0520">NAD</keyword>
<name>A0A078I5Q6_BRANA</name>
<dbReference type="OMA" id="WANEAEI"/>
<dbReference type="PROSITE" id="PS50104">
    <property type="entry name" value="TIR"/>
    <property type="match status" value="1"/>
</dbReference>
<evidence type="ECO:0000313" key="4">
    <source>
        <dbReference type="Proteomes" id="UP000028999"/>
    </source>
</evidence>
<dbReference type="AlphaFoldDB" id="A0A078I5Q6"/>
<dbReference type="PANTHER" id="PTHR32009:SF116">
    <property type="entry name" value="DISEASE RESISTANCE PROTEIN"/>
    <property type="match status" value="1"/>
</dbReference>
<reference evidence="3 4" key="1">
    <citation type="journal article" date="2014" name="Science">
        <title>Plant genetics. Early allopolyploid evolution in the post-Neolithic Brassica napus oilseed genome.</title>
        <authorList>
            <person name="Chalhoub B."/>
            <person name="Denoeud F."/>
            <person name="Liu S."/>
            <person name="Parkin I.A."/>
            <person name="Tang H."/>
            <person name="Wang X."/>
            <person name="Chiquet J."/>
            <person name="Belcram H."/>
            <person name="Tong C."/>
            <person name="Samans B."/>
            <person name="Correa M."/>
            <person name="Da Silva C."/>
            <person name="Just J."/>
            <person name="Falentin C."/>
            <person name="Koh C.S."/>
            <person name="Le Clainche I."/>
            <person name="Bernard M."/>
            <person name="Bento P."/>
            <person name="Noel B."/>
            <person name="Labadie K."/>
            <person name="Alberti A."/>
            <person name="Charles M."/>
            <person name="Arnaud D."/>
            <person name="Guo H."/>
            <person name="Daviaud C."/>
            <person name="Alamery S."/>
            <person name="Jabbari K."/>
            <person name="Zhao M."/>
            <person name="Edger P.P."/>
            <person name="Chelaifa H."/>
            <person name="Tack D."/>
            <person name="Lassalle G."/>
            <person name="Mestiri I."/>
            <person name="Schnel N."/>
            <person name="Le Paslier M.C."/>
            <person name="Fan G."/>
            <person name="Renault V."/>
            <person name="Bayer P.E."/>
            <person name="Golicz A.A."/>
            <person name="Manoli S."/>
            <person name="Lee T.H."/>
            <person name="Thi V.H."/>
            <person name="Chalabi S."/>
            <person name="Hu Q."/>
            <person name="Fan C."/>
            <person name="Tollenaere R."/>
            <person name="Lu Y."/>
            <person name="Battail C."/>
            <person name="Shen J."/>
            <person name="Sidebottom C.H."/>
            <person name="Wang X."/>
            <person name="Canaguier A."/>
            <person name="Chauveau A."/>
            <person name="Berard A."/>
            <person name="Deniot G."/>
            <person name="Guan M."/>
            <person name="Liu Z."/>
            <person name="Sun F."/>
            <person name="Lim Y.P."/>
            <person name="Lyons E."/>
            <person name="Town C.D."/>
            <person name="Bancroft I."/>
            <person name="Wang X."/>
            <person name="Meng J."/>
            <person name="Ma J."/>
            <person name="Pires J.C."/>
            <person name="King G.J."/>
            <person name="Brunel D."/>
            <person name="Delourme R."/>
            <person name="Renard M."/>
            <person name="Aury J.M."/>
            <person name="Adams K.L."/>
            <person name="Batley J."/>
            <person name="Snowdon R.J."/>
            <person name="Tost J."/>
            <person name="Edwards D."/>
            <person name="Zhou Y."/>
            <person name="Hua W."/>
            <person name="Sharpe A.G."/>
            <person name="Paterson A.H."/>
            <person name="Guan C."/>
            <person name="Wincker P."/>
        </authorList>
    </citation>
    <scope>NUCLEOTIDE SEQUENCE [LARGE SCALE GENOMIC DNA]</scope>
    <source>
        <strain evidence="4">cv. Darmor-bzh</strain>
    </source>
</reference>
<dbReference type="EMBL" id="LK032590">
    <property type="protein sequence ID" value="CDY44468.1"/>
    <property type="molecule type" value="Genomic_DNA"/>
</dbReference>